<dbReference type="NCBIfam" id="TIGR01730">
    <property type="entry name" value="RND_mfp"/>
    <property type="match status" value="1"/>
</dbReference>
<name>A0ABU1MTA5_9CAUL</name>
<dbReference type="NCBIfam" id="NF008589">
    <property type="entry name" value="PRK11556.1"/>
    <property type="match status" value="1"/>
</dbReference>
<dbReference type="Gene3D" id="2.40.50.100">
    <property type="match status" value="1"/>
</dbReference>
<evidence type="ECO:0000313" key="13">
    <source>
        <dbReference type="EMBL" id="MDR6529428.1"/>
    </source>
</evidence>
<reference evidence="13 14" key="1">
    <citation type="submission" date="2023-07" db="EMBL/GenBank/DDBJ databases">
        <title>Sorghum-associated microbial communities from plants grown in Nebraska, USA.</title>
        <authorList>
            <person name="Schachtman D."/>
        </authorList>
    </citation>
    <scope>NUCLEOTIDE SEQUENCE [LARGE SCALE GENOMIC DNA]</scope>
    <source>
        <strain evidence="13 14">DS2154</strain>
    </source>
</reference>
<evidence type="ECO:0000256" key="8">
    <source>
        <dbReference type="SAM" id="Phobius"/>
    </source>
</evidence>
<dbReference type="InterPro" id="IPR058627">
    <property type="entry name" value="MdtA-like_C"/>
</dbReference>
<dbReference type="PANTHER" id="PTHR30469:SF12">
    <property type="entry name" value="MULTIDRUG RESISTANCE PROTEIN MDTA"/>
    <property type="match status" value="1"/>
</dbReference>
<evidence type="ECO:0000256" key="4">
    <source>
        <dbReference type="ARBA" id="ARBA00022475"/>
    </source>
</evidence>
<dbReference type="Gene3D" id="2.40.30.170">
    <property type="match status" value="1"/>
</dbReference>
<evidence type="ECO:0000259" key="12">
    <source>
        <dbReference type="Pfam" id="PF25967"/>
    </source>
</evidence>
<proteinExistence type="inferred from homology"/>
<evidence type="ECO:0000256" key="6">
    <source>
        <dbReference type="ARBA" id="ARBA00023136"/>
    </source>
</evidence>
<dbReference type="SUPFAM" id="SSF111369">
    <property type="entry name" value="HlyD-like secretion proteins"/>
    <property type="match status" value="1"/>
</dbReference>
<evidence type="ECO:0000259" key="9">
    <source>
        <dbReference type="Pfam" id="PF25876"/>
    </source>
</evidence>
<feature type="domain" description="Multidrug resistance protein MdtA-like C-terminal permuted SH3" evidence="12">
    <location>
        <begin position="328"/>
        <end position="389"/>
    </location>
</feature>
<accession>A0ABU1MTA5</accession>
<feature type="domain" description="Multidrug resistance protein MdtA-like alpha-helical hairpin" evidence="9">
    <location>
        <begin position="135"/>
        <end position="204"/>
    </location>
</feature>
<evidence type="ECO:0000259" key="10">
    <source>
        <dbReference type="Pfam" id="PF25917"/>
    </source>
</evidence>
<feature type="transmembrane region" description="Helical" evidence="8">
    <location>
        <begin position="15"/>
        <end position="35"/>
    </location>
</feature>
<comment type="similarity">
    <text evidence="2">Belongs to the membrane fusion protein (MFP) (TC 8.A.1) family.</text>
</comment>
<feature type="compositionally biased region" description="Gly residues" evidence="7">
    <location>
        <begin position="45"/>
        <end position="64"/>
    </location>
</feature>
<keyword evidence="6 8" id="KW-0472">Membrane</keyword>
<dbReference type="InterPro" id="IPR006143">
    <property type="entry name" value="RND_pump_MFP"/>
</dbReference>
<feature type="compositionally biased region" description="Basic residues" evidence="7">
    <location>
        <begin position="430"/>
        <end position="439"/>
    </location>
</feature>
<dbReference type="InterPro" id="IPR058625">
    <property type="entry name" value="MdtA-like_BSH"/>
</dbReference>
<keyword evidence="8" id="KW-1133">Transmembrane helix</keyword>
<dbReference type="Gene3D" id="2.40.420.20">
    <property type="match status" value="1"/>
</dbReference>
<keyword evidence="5" id="KW-0997">Cell inner membrane</keyword>
<protein>
    <submittedName>
        <fullName evidence="13">Multidrug efflux system membrane fusion protein</fullName>
    </submittedName>
</protein>
<dbReference type="Pfam" id="PF25876">
    <property type="entry name" value="HH_MFP_RND"/>
    <property type="match status" value="1"/>
</dbReference>
<gene>
    <name evidence="13" type="ORF">J2800_000143</name>
</gene>
<comment type="caution">
    <text evidence="13">The sequence shown here is derived from an EMBL/GenBank/DDBJ whole genome shotgun (WGS) entry which is preliminary data.</text>
</comment>
<comment type="subcellular location">
    <subcellularLocation>
        <location evidence="1">Cell membrane</location>
    </subcellularLocation>
</comment>
<dbReference type="Pfam" id="PF25917">
    <property type="entry name" value="BSH_RND"/>
    <property type="match status" value="1"/>
</dbReference>
<feature type="region of interest" description="Disordered" evidence="7">
    <location>
        <begin position="45"/>
        <end position="67"/>
    </location>
</feature>
<sequence length="439" mass="45371">MTEPYRPIRPVSRKAQVIGGAIALAVLAGVVWLAWSLMHAPKGADGGAGGPGGPGGGFGGGRRGGPASTVAVATATQTDLPVVIEALGTVTPAATVTVRPQVAGVITQVLFKEGQMVRAGQPLVQIDPRQFQMDLLQAQGNLTRDEAQLANARVTLARYQTLLAQDSIARQDVDTQAATVKQLQGTVMADKAAVGTARLNVGYARIVAPVSGRVGLRVVDVGNYIGAGDASGVAVITTVSPIDVEFTVPQDDVPRIGARANSGAALPVIALDRTRTTTLDTGTFSTLDNVVDVGTGTVKAKARFANAGGTLFPSQFVNVRLELDTIKDAVVVPATALRQSSDGAFVWVLDADQTVHKRKVVAGPSTTAQVSLTSGLKVGEKVITEGGDRLREGGKVQLPGQAAGRMGQGKSKGQWAGKRGEGGQGQGGEHRRHRQQQAQ</sequence>
<evidence type="ECO:0000256" key="7">
    <source>
        <dbReference type="SAM" id="MobiDB-lite"/>
    </source>
</evidence>
<dbReference type="RefSeq" id="WP_310028238.1">
    <property type="nucleotide sequence ID" value="NZ_JAVDRL010000001.1"/>
</dbReference>
<dbReference type="Pfam" id="PF25944">
    <property type="entry name" value="Beta-barrel_RND"/>
    <property type="match status" value="1"/>
</dbReference>
<dbReference type="Gene3D" id="1.10.287.470">
    <property type="entry name" value="Helix hairpin bin"/>
    <property type="match status" value="1"/>
</dbReference>
<dbReference type="Pfam" id="PF25967">
    <property type="entry name" value="RND-MFP_C"/>
    <property type="match status" value="1"/>
</dbReference>
<evidence type="ECO:0000256" key="5">
    <source>
        <dbReference type="ARBA" id="ARBA00022519"/>
    </source>
</evidence>
<dbReference type="Proteomes" id="UP001262754">
    <property type="component" value="Unassembled WGS sequence"/>
</dbReference>
<evidence type="ECO:0000256" key="2">
    <source>
        <dbReference type="ARBA" id="ARBA00009477"/>
    </source>
</evidence>
<feature type="domain" description="Multidrug resistance protein MdtA-like barrel-sandwich hybrid" evidence="10">
    <location>
        <begin position="95"/>
        <end position="237"/>
    </location>
</feature>
<feature type="region of interest" description="Disordered" evidence="7">
    <location>
        <begin position="388"/>
        <end position="439"/>
    </location>
</feature>
<dbReference type="PANTHER" id="PTHR30469">
    <property type="entry name" value="MULTIDRUG RESISTANCE PROTEIN MDTA"/>
    <property type="match status" value="1"/>
</dbReference>
<evidence type="ECO:0000313" key="14">
    <source>
        <dbReference type="Proteomes" id="UP001262754"/>
    </source>
</evidence>
<keyword evidence="14" id="KW-1185">Reference proteome</keyword>
<keyword evidence="4" id="KW-1003">Cell membrane</keyword>
<evidence type="ECO:0000256" key="1">
    <source>
        <dbReference type="ARBA" id="ARBA00004236"/>
    </source>
</evidence>
<dbReference type="EMBL" id="JAVDRL010000001">
    <property type="protein sequence ID" value="MDR6529428.1"/>
    <property type="molecule type" value="Genomic_DNA"/>
</dbReference>
<feature type="domain" description="Multidrug resistance protein MdtA-like beta-barrel" evidence="11">
    <location>
        <begin position="241"/>
        <end position="325"/>
    </location>
</feature>
<keyword evidence="3" id="KW-0813">Transport</keyword>
<evidence type="ECO:0000256" key="3">
    <source>
        <dbReference type="ARBA" id="ARBA00022448"/>
    </source>
</evidence>
<keyword evidence="8" id="KW-0812">Transmembrane</keyword>
<dbReference type="InterPro" id="IPR058626">
    <property type="entry name" value="MdtA-like_b-barrel"/>
</dbReference>
<dbReference type="InterPro" id="IPR058624">
    <property type="entry name" value="MdtA-like_HH"/>
</dbReference>
<evidence type="ECO:0000259" key="11">
    <source>
        <dbReference type="Pfam" id="PF25944"/>
    </source>
</evidence>
<organism evidence="13 14">
    <name type="scientific">Caulobacter rhizosphaerae</name>
    <dbReference type="NCBI Taxonomy" id="2010972"/>
    <lineage>
        <taxon>Bacteria</taxon>
        <taxon>Pseudomonadati</taxon>
        <taxon>Pseudomonadota</taxon>
        <taxon>Alphaproteobacteria</taxon>
        <taxon>Caulobacterales</taxon>
        <taxon>Caulobacteraceae</taxon>
        <taxon>Caulobacter</taxon>
    </lineage>
</organism>